<organism evidence="1 2">
    <name type="scientific">Glomerella acutata</name>
    <name type="common">Colletotrichum acutatum</name>
    <dbReference type="NCBI Taxonomy" id="27357"/>
    <lineage>
        <taxon>Eukaryota</taxon>
        <taxon>Fungi</taxon>
        <taxon>Dikarya</taxon>
        <taxon>Ascomycota</taxon>
        <taxon>Pezizomycotina</taxon>
        <taxon>Sordariomycetes</taxon>
        <taxon>Hypocreomycetidae</taxon>
        <taxon>Glomerellales</taxon>
        <taxon>Glomerellaceae</taxon>
        <taxon>Colletotrichum</taxon>
        <taxon>Colletotrichum acutatum species complex</taxon>
    </lineage>
</organism>
<accession>A0AAD8UK89</accession>
<sequence length="86" mass="9709">MLPLSLFADNRLSSLPTRGSTRRNRTSYGQHHRPRFTLQLFVNRTTTLSLALVWPIAYLPFGPMAYVARSSLSVVMCLSIPVWDGT</sequence>
<keyword evidence="2" id="KW-1185">Reference proteome</keyword>
<dbReference type="AlphaFoldDB" id="A0AAD8UK89"/>
<gene>
    <name evidence="1" type="ORF">BDZ83DRAFT_623254</name>
</gene>
<dbReference type="EMBL" id="JAHMHS010000053">
    <property type="protein sequence ID" value="KAK1724312.1"/>
    <property type="molecule type" value="Genomic_DNA"/>
</dbReference>
<evidence type="ECO:0000313" key="2">
    <source>
        <dbReference type="Proteomes" id="UP001244207"/>
    </source>
</evidence>
<name>A0AAD8UK89_GLOAC</name>
<comment type="caution">
    <text evidence="1">The sequence shown here is derived from an EMBL/GenBank/DDBJ whole genome shotgun (WGS) entry which is preliminary data.</text>
</comment>
<dbReference type="RefSeq" id="XP_060364367.1">
    <property type="nucleotide sequence ID" value="XM_060508372.1"/>
</dbReference>
<dbReference type="Proteomes" id="UP001244207">
    <property type="component" value="Unassembled WGS sequence"/>
</dbReference>
<dbReference type="GeneID" id="85392271"/>
<evidence type="ECO:0000313" key="1">
    <source>
        <dbReference type="EMBL" id="KAK1724312.1"/>
    </source>
</evidence>
<proteinExistence type="predicted"/>
<protein>
    <submittedName>
        <fullName evidence="1">Uncharacterized protein</fullName>
    </submittedName>
</protein>
<reference evidence="1" key="1">
    <citation type="submission" date="2021-12" db="EMBL/GenBank/DDBJ databases">
        <title>Comparative genomics, transcriptomics and evolutionary studies reveal genomic signatures of adaptation to plant cell wall in hemibiotrophic fungi.</title>
        <authorList>
            <consortium name="DOE Joint Genome Institute"/>
            <person name="Baroncelli R."/>
            <person name="Diaz J.F."/>
            <person name="Benocci T."/>
            <person name="Peng M."/>
            <person name="Battaglia E."/>
            <person name="Haridas S."/>
            <person name="Andreopoulos W."/>
            <person name="Labutti K."/>
            <person name="Pangilinan J."/>
            <person name="Floch G.L."/>
            <person name="Makela M.R."/>
            <person name="Henrissat B."/>
            <person name="Grigoriev I.V."/>
            <person name="Crouch J.A."/>
            <person name="De Vries R.P."/>
            <person name="Sukno S.A."/>
            <person name="Thon M.R."/>
        </authorList>
    </citation>
    <scope>NUCLEOTIDE SEQUENCE</scope>
    <source>
        <strain evidence="1">CBS 112980</strain>
    </source>
</reference>